<comment type="caution">
    <text evidence="2">The sequence shown here is derived from an EMBL/GenBank/DDBJ whole genome shotgun (WGS) entry which is preliminary data.</text>
</comment>
<dbReference type="AlphaFoldDB" id="A0A1V3KEF0"/>
<protein>
    <submittedName>
        <fullName evidence="2">Protein TadE</fullName>
    </submittedName>
</protein>
<name>A0A1V3KEF0_9PAST</name>
<dbReference type="RefSeq" id="WP_077587440.1">
    <property type="nucleotide sequence ID" value="NZ_MLAE01000098.1"/>
</dbReference>
<gene>
    <name evidence="2" type="ORF">BKG96_10750</name>
</gene>
<feature type="transmembrane region" description="Helical" evidence="1">
    <location>
        <begin position="20"/>
        <end position="43"/>
    </location>
</feature>
<dbReference type="Proteomes" id="UP000189114">
    <property type="component" value="Unassembled WGS sequence"/>
</dbReference>
<evidence type="ECO:0000313" key="2">
    <source>
        <dbReference type="EMBL" id="OOF75278.1"/>
    </source>
</evidence>
<keyword evidence="1" id="KW-0812">Transmembrane</keyword>
<dbReference type="EMBL" id="MLAE01000098">
    <property type="protein sequence ID" value="OOF75278.1"/>
    <property type="molecule type" value="Genomic_DNA"/>
</dbReference>
<proteinExistence type="predicted"/>
<keyword evidence="1" id="KW-1133">Transmembrane helix</keyword>
<accession>A0A1V3KEF0</accession>
<keyword evidence="1" id="KW-0472">Membrane</keyword>
<evidence type="ECO:0000256" key="1">
    <source>
        <dbReference type="SAM" id="Phobius"/>
    </source>
</evidence>
<organism evidence="2 3">
    <name type="scientific">Rodentibacter caecimuris</name>
    <dbReference type="NCBI Taxonomy" id="1796644"/>
    <lineage>
        <taxon>Bacteria</taxon>
        <taxon>Pseudomonadati</taxon>
        <taxon>Pseudomonadota</taxon>
        <taxon>Gammaproteobacteria</taxon>
        <taxon>Pasteurellales</taxon>
        <taxon>Pasteurellaceae</taxon>
        <taxon>Rodentibacter</taxon>
    </lineage>
</organism>
<sequence length="184" mass="21402">MRKFLSNIKGVSSVEFSFTVALYFFVVVLILEFCRLTIVTSYWDLAIAESVRIAKNENLNSTGNYEDVFRKALKEQRKLQGESTIGYLAQLQKNDFDISVKYVDCDTGRRCISALLDEKFRQPKIGNDGKLISPNGRDATLARYSLRYDYEFLVPLPFFPKSWTRSLLNREFVVVQEYERSQFN</sequence>
<evidence type="ECO:0000313" key="3">
    <source>
        <dbReference type="Proteomes" id="UP000189114"/>
    </source>
</evidence>
<reference evidence="3" key="1">
    <citation type="submission" date="2016-10" db="EMBL/GenBank/DDBJ databases">
        <title>Rodentibacter gen. nov. and new species.</title>
        <authorList>
            <person name="Christensen H."/>
        </authorList>
    </citation>
    <scope>NUCLEOTIDE SEQUENCE [LARGE SCALE GENOMIC DNA]</scope>
    <source>
        <strain evidence="3">Ppn152</strain>
    </source>
</reference>